<reference evidence="5" key="1">
    <citation type="submission" date="2017-07" db="EMBL/GenBank/DDBJ databases">
        <title>The cable genome - Insights into the physiology and evolution of filamentous bacteria capable of sulfide oxidation via long distance electron transfer.</title>
        <authorList>
            <person name="Thorup C."/>
            <person name="Bjerg J.T."/>
            <person name="Schreiber L."/>
            <person name="Nielsen L.P."/>
            <person name="Kjeldsen K.U."/>
            <person name="Boesen T."/>
            <person name="Boggild A."/>
            <person name="Meysman F."/>
            <person name="Geelhoed J."/>
            <person name="Schramm A."/>
        </authorList>
    </citation>
    <scope>NUCLEOTIDE SEQUENCE [LARGE SCALE GENOMIC DNA]</scope>
    <source>
        <strain evidence="5">GS</strain>
    </source>
</reference>
<keyword evidence="6" id="KW-1185">Reference proteome</keyword>
<name>A0A521FZT1_9BACT</name>
<dbReference type="SUPFAM" id="SSF50978">
    <property type="entry name" value="WD40 repeat-like"/>
    <property type="match status" value="1"/>
</dbReference>
<evidence type="ECO:0000313" key="5">
    <source>
        <dbReference type="EMBL" id="TAA74250.1"/>
    </source>
</evidence>
<protein>
    <submittedName>
        <fullName evidence="5">WD domain-containing protein, G-beta repeat-containing protein</fullName>
    </submittedName>
</protein>
<dbReference type="InterPro" id="IPR019775">
    <property type="entry name" value="WD40_repeat_CS"/>
</dbReference>
<evidence type="ECO:0000256" key="4">
    <source>
        <dbReference type="SAM" id="MobiDB-lite"/>
    </source>
</evidence>
<keyword evidence="2" id="KW-0677">Repeat</keyword>
<evidence type="ECO:0000313" key="6">
    <source>
        <dbReference type="Proteomes" id="UP000316238"/>
    </source>
</evidence>
<evidence type="ECO:0000256" key="3">
    <source>
        <dbReference type="PROSITE-ProRule" id="PRU00221"/>
    </source>
</evidence>
<dbReference type="Pfam" id="PF00400">
    <property type="entry name" value="WD40"/>
    <property type="match status" value="2"/>
</dbReference>
<dbReference type="EMBL" id="NQJD01000033">
    <property type="protein sequence ID" value="TAA74250.1"/>
    <property type="molecule type" value="Genomic_DNA"/>
</dbReference>
<organism evidence="5 6">
    <name type="scientific">Candidatus Electronema aureum</name>
    <dbReference type="NCBI Taxonomy" id="2005002"/>
    <lineage>
        <taxon>Bacteria</taxon>
        <taxon>Pseudomonadati</taxon>
        <taxon>Thermodesulfobacteriota</taxon>
        <taxon>Desulfobulbia</taxon>
        <taxon>Desulfobulbales</taxon>
        <taxon>Desulfobulbaceae</taxon>
        <taxon>Candidatus Electronema</taxon>
    </lineage>
</organism>
<dbReference type="Proteomes" id="UP000316238">
    <property type="component" value="Unassembled WGS sequence"/>
</dbReference>
<feature type="repeat" description="WD" evidence="3">
    <location>
        <begin position="49"/>
        <end position="90"/>
    </location>
</feature>
<sequence length="93" mass="9816">MQLPAFSGHHSERVNGVAFPPDGRIVASGSSDKTIGIWEVRTGKRLQTLEGHTDGVNSVAFSPDGRLLASGSNDKTICIWDVSAGKRLGNGEP</sequence>
<dbReference type="Gene3D" id="2.130.10.10">
    <property type="entry name" value="YVTN repeat-like/Quinoprotein amine dehydrogenase"/>
    <property type="match status" value="1"/>
</dbReference>
<evidence type="ECO:0000256" key="2">
    <source>
        <dbReference type="ARBA" id="ARBA00022737"/>
    </source>
</evidence>
<feature type="region of interest" description="Disordered" evidence="4">
    <location>
        <begin position="1"/>
        <end position="22"/>
    </location>
</feature>
<dbReference type="PROSITE" id="PS50082">
    <property type="entry name" value="WD_REPEATS_2"/>
    <property type="match status" value="2"/>
</dbReference>
<dbReference type="InterPro" id="IPR036322">
    <property type="entry name" value="WD40_repeat_dom_sf"/>
</dbReference>
<comment type="caution">
    <text evidence="5">The sequence shown here is derived from an EMBL/GenBank/DDBJ whole genome shotgun (WGS) entry which is preliminary data.</text>
</comment>
<keyword evidence="1 3" id="KW-0853">WD repeat</keyword>
<dbReference type="InterPro" id="IPR001680">
    <property type="entry name" value="WD40_rpt"/>
</dbReference>
<dbReference type="PANTHER" id="PTHR22847:SF637">
    <property type="entry name" value="WD REPEAT DOMAIN 5B"/>
    <property type="match status" value="1"/>
</dbReference>
<proteinExistence type="predicted"/>
<dbReference type="InterPro" id="IPR015943">
    <property type="entry name" value="WD40/YVTN_repeat-like_dom_sf"/>
</dbReference>
<accession>A0A521FZT1</accession>
<dbReference type="PANTHER" id="PTHR22847">
    <property type="entry name" value="WD40 REPEAT PROTEIN"/>
    <property type="match status" value="1"/>
</dbReference>
<gene>
    <name evidence="5" type="ORF">CDV28_1331</name>
</gene>
<feature type="repeat" description="WD" evidence="3">
    <location>
        <begin position="7"/>
        <end position="48"/>
    </location>
</feature>
<dbReference type="PROSITE" id="PS50294">
    <property type="entry name" value="WD_REPEATS_REGION"/>
    <property type="match status" value="2"/>
</dbReference>
<dbReference type="PROSITE" id="PS00678">
    <property type="entry name" value="WD_REPEATS_1"/>
    <property type="match status" value="2"/>
</dbReference>
<evidence type="ECO:0000256" key="1">
    <source>
        <dbReference type="ARBA" id="ARBA00022574"/>
    </source>
</evidence>
<dbReference type="SMART" id="SM00320">
    <property type="entry name" value="WD40"/>
    <property type="match status" value="2"/>
</dbReference>
<dbReference type="AlphaFoldDB" id="A0A521FZT1"/>